<dbReference type="Pfam" id="PF01515">
    <property type="entry name" value="PTA_PTB"/>
    <property type="match status" value="1"/>
</dbReference>
<dbReference type="FunFam" id="3.40.50.720:FF:000095">
    <property type="entry name" value="NADP-dependent malic enzyme"/>
    <property type="match status" value="1"/>
</dbReference>
<feature type="binding site" evidence="10">
    <location>
        <begin position="79"/>
        <end position="86"/>
    </location>
    <ligand>
        <name>NADP(+)</name>
        <dbReference type="ChEBI" id="CHEBI:58349"/>
    </ligand>
</feature>
<organism evidence="13 14">
    <name type="scientific">Hydrogenophaga taeniospiralis CCUG 15921</name>
    <dbReference type="NCBI Taxonomy" id="1281780"/>
    <lineage>
        <taxon>Bacteria</taxon>
        <taxon>Pseudomonadati</taxon>
        <taxon>Pseudomonadota</taxon>
        <taxon>Betaproteobacteria</taxon>
        <taxon>Burkholderiales</taxon>
        <taxon>Comamonadaceae</taxon>
        <taxon>Hydrogenophaga</taxon>
    </lineage>
</organism>
<evidence type="ECO:0000259" key="12">
    <source>
        <dbReference type="SMART" id="SM01274"/>
    </source>
</evidence>
<dbReference type="GO" id="GO:0004473">
    <property type="term" value="F:malate dehydrogenase (decarboxylating) (NADP+) activity"/>
    <property type="evidence" value="ECO:0007669"/>
    <property type="project" value="UniProtKB-EC"/>
</dbReference>
<dbReference type="InterPro" id="IPR046346">
    <property type="entry name" value="Aminoacid_DH-like_N_sf"/>
</dbReference>
<gene>
    <name evidence="13" type="ORF">H010_12709</name>
</gene>
<evidence type="ECO:0000256" key="1">
    <source>
        <dbReference type="ARBA" id="ARBA00001936"/>
    </source>
</evidence>
<dbReference type="Gene3D" id="3.40.50.10750">
    <property type="entry name" value="Isocitrate/Isopropylmalate dehydrogenase-like"/>
    <property type="match status" value="1"/>
</dbReference>
<comment type="cofactor">
    <cofactor evidence="2">
        <name>Mg(2+)</name>
        <dbReference type="ChEBI" id="CHEBI:18420"/>
    </cofactor>
</comment>
<dbReference type="FunFam" id="3.40.50.10380:FF:000003">
    <property type="entry name" value="NADP-dependent malic enzyme"/>
    <property type="match status" value="1"/>
</dbReference>
<dbReference type="GO" id="GO:0046872">
    <property type="term" value="F:metal ion binding"/>
    <property type="evidence" value="ECO:0007669"/>
    <property type="project" value="UniProtKB-KW"/>
</dbReference>
<evidence type="ECO:0000256" key="7">
    <source>
        <dbReference type="ARBA" id="ARBA00023268"/>
    </source>
</evidence>
<dbReference type="InterPro" id="IPR042113">
    <property type="entry name" value="P_AcTrfase_dom1"/>
</dbReference>
<comment type="similarity">
    <text evidence="3">In the N-terminal section; belongs to the malic enzymes family.</text>
</comment>
<dbReference type="Gene3D" id="3.40.50.720">
    <property type="entry name" value="NAD(P)-binding Rossmann-like Domain"/>
    <property type="match status" value="1"/>
</dbReference>
<dbReference type="PANTHER" id="PTHR43237">
    <property type="entry name" value="NADP-DEPENDENT MALIC ENZYME"/>
    <property type="match status" value="1"/>
</dbReference>
<keyword evidence="14" id="KW-1185">Reference proteome</keyword>
<comment type="caution">
    <text evidence="13">The sequence shown here is derived from an EMBL/GenBank/DDBJ whole genome shotgun (WGS) entry which is preliminary data.</text>
</comment>
<dbReference type="AlphaFoldDB" id="A0A9X4NQZ5"/>
<keyword evidence="6 13" id="KW-0560">Oxidoreductase</keyword>
<dbReference type="InterPro" id="IPR051674">
    <property type="entry name" value="Malate_Decarboxylase"/>
</dbReference>
<dbReference type="InterPro" id="IPR042112">
    <property type="entry name" value="P_AcTrfase_dom2"/>
</dbReference>
<proteinExistence type="inferred from homology"/>
<dbReference type="InterPro" id="IPR037062">
    <property type="entry name" value="Malic_N_dom_sf"/>
</dbReference>
<keyword evidence="5 9" id="KW-0479">Metal-binding</keyword>
<evidence type="ECO:0000256" key="10">
    <source>
        <dbReference type="PIRSR" id="PIRSR036684-3"/>
    </source>
</evidence>
<protein>
    <submittedName>
        <fullName evidence="13">Malic enzyme</fullName>
        <ecNumber evidence="13">1.1.1.40</ecNumber>
    </submittedName>
</protein>
<evidence type="ECO:0000256" key="5">
    <source>
        <dbReference type="ARBA" id="ARBA00022723"/>
    </source>
</evidence>
<comment type="similarity">
    <text evidence="4">In the C-terminal section; belongs to the phosphate acetyltransferase and butyryltransferase family.</text>
</comment>
<dbReference type="SUPFAM" id="SSF51735">
    <property type="entry name" value="NAD(P)-binding Rossmann-fold domains"/>
    <property type="match status" value="1"/>
</dbReference>
<dbReference type="GO" id="GO:0016746">
    <property type="term" value="F:acyltransferase activity"/>
    <property type="evidence" value="ECO:0007669"/>
    <property type="project" value="InterPro"/>
</dbReference>
<dbReference type="InterPro" id="IPR012302">
    <property type="entry name" value="Malic_NAD-bd"/>
</dbReference>
<evidence type="ECO:0000256" key="8">
    <source>
        <dbReference type="PIRSR" id="PIRSR036684-1"/>
    </source>
</evidence>
<dbReference type="Pfam" id="PF00390">
    <property type="entry name" value="malic"/>
    <property type="match status" value="1"/>
</dbReference>
<dbReference type="InterPro" id="IPR012188">
    <property type="entry name" value="ME_PTA"/>
</dbReference>
<dbReference type="SUPFAM" id="SSF53659">
    <property type="entry name" value="Isocitrate/Isopropylmalate dehydrogenase-like"/>
    <property type="match status" value="1"/>
</dbReference>
<dbReference type="RefSeq" id="WP_068172063.1">
    <property type="nucleotide sequence ID" value="NZ_AOGK01000010.1"/>
</dbReference>
<dbReference type="SMART" id="SM00919">
    <property type="entry name" value="Malic_M"/>
    <property type="match status" value="1"/>
</dbReference>
<dbReference type="InterPro" id="IPR002505">
    <property type="entry name" value="PTA_PTB"/>
</dbReference>
<dbReference type="Proteomes" id="UP001152876">
    <property type="component" value="Unassembled WGS sequence"/>
</dbReference>
<dbReference type="GO" id="GO:0006108">
    <property type="term" value="P:malate metabolic process"/>
    <property type="evidence" value="ECO:0007669"/>
    <property type="project" value="InterPro"/>
</dbReference>
<dbReference type="OrthoDB" id="9805787at2"/>
<reference evidence="13" key="1">
    <citation type="submission" date="2013-01" db="EMBL/GenBank/DDBJ databases">
        <title>Genome draft of Hydrogenophaga taeniospiralis 2K1.</title>
        <authorList>
            <person name="Gomila M."/>
            <person name="Lalucat J."/>
        </authorList>
    </citation>
    <scope>NUCLEOTIDE SEQUENCE</scope>
    <source>
        <strain evidence="13">CCUG 15921</strain>
    </source>
</reference>
<dbReference type="GO" id="GO:0051287">
    <property type="term" value="F:NAD binding"/>
    <property type="evidence" value="ECO:0007669"/>
    <property type="project" value="InterPro"/>
</dbReference>
<dbReference type="Pfam" id="PF03949">
    <property type="entry name" value="Malic_M"/>
    <property type="match status" value="1"/>
</dbReference>
<evidence type="ECO:0000313" key="13">
    <source>
        <dbReference type="EMBL" id="MDG5976120.1"/>
    </source>
</evidence>
<dbReference type="CDD" id="cd05311">
    <property type="entry name" value="NAD_bind_2_malic_enz"/>
    <property type="match status" value="1"/>
</dbReference>
<feature type="binding site" evidence="9">
    <location>
        <position position="139"/>
    </location>
    <ligand>
        <name>a divalent metal cation</name>
        <dbReference type="ChEBI" id="CHEBI:60240"/>
    </ligand>
</feature>
<dbReference type="PIRSF" id="PIRSF036684">
    <property type="entry name" value="ME_PTA"/>
    <property type="match status" value="1"/>
</dbReference>
<feature type="binding site" evidence="10">
    <location>
        <position position="294"/>
    </location>
    <ligand>
        <name>a divalent metal cation</name>
        <dbReference type="ChEBI" id="CHEBI:60240"/>
    </ligand>
</feature>
<comment type="cofactor">
    <cofactor evidence="1">
        <name>Mn(2+)</name>
        <dbReference type="ChEBI" id="CHEBI:29035"/>
    </cofactor>
</comment>
<dbReference type="EC" id="1.1.1.40" evidence="13"/>
<dbReference type="InterPro" id="IPR012301">
    <property type="entry name" value="Malic_N_dom"/>
</dbReference>
<name>A0A9X4NQZ5_9BURK</name>
<dbReference type="PANTHER" id="PTHR43237:SF4">
    <property type="entry name" value="NADP-DEPENDENT MALIC ENZYME"/>
    <property type="match status" value="1"/>
</dbReference>
<keyword evidence="7" id="KW-0511">Multifunctional enzyme</keyword>
<evidence type="ECO:0000256" key="4">
    <source>
        <dbReference type="ARBA" id="ARBA00008756"/>
    </source>
</evidence>
<dbReference type="SMART" id="SM01274">
    <property type="entry name" value="malic"/>
    <property type="match status" value="1"/>
</dbReference>
<feature type="domain" description="Malic enzyme N-terminal" evidence="12">
    <location>
        <begin position="21"/>
        <end position="154"/>
    </location>
</feature>
<sequence>MTPAEEALRDAAFEYHRSPHKGKISVNPTKPLSNQRDLSLAYSPGVAYPCLAIEADPTMAAEYTSRGNLVGVITNGTAVLGLGDIGPLASKPVMEGKGCLFKKFAGIDVFDIELAERDPDKLVDIIAALEPTLGGVNLEDIKAPECFYIEKKLRERMKIPVFHDDQHGTAIISSAALINGLELVGKQIGQVKVAVSGAGAAAIACLDLMVNLGVNIENILVCDSKGVIHTERADAVAGKLDESKRRYCRSTSARTLADALNGADVFLGCSAAGVVDADMVKSMGTQPIILALANPEPEIRPEIAKAARPDCIIATGRSDYPNQVNNVLCFPYIFRGALDCGATKITEEMKVACVHQIAALTKSETSDEVAAAYAGQDLSFGPDYIIPKPFDSRLILKIAPAVAQAAADSGVATRPIADMEAYKESLGRFVYQTGILMRPIFNAAKALPDNRKRVAYADGEDERALRAAQMAIDDHLAVPILIGRPAVIAARIEKAGLRMRLGVDVQNTNPEDDPRFRQYWEHYHKLMARDGATPEVAKAAVRRSNTIIGSLMLALGDADALICGLVGSYNTHLERIDAILGKQPGVTNYAAVNALMTDRGPIFITDTYVNDDPSAEQLAEIAFMAAQQVQRFGIPPKVAFLSHSSFGSSKRASAKKMRAARDLFVAQHPEIECDGELHGDAALQEEIRRSYDAQTTLTGSANLLICPNLDSANILYNVLKTTTSGGVTVGPVLMGAAATAYILTPAATVRRVLNMTALAAAASPRD</sequence>
<evidence type="ECO:0000256" key="6">
    <source>
        <dbReference type="ARBA" id="ARBA00023002"/>
    </source>
</evidence>
<keyword evidence="10" id="KW-0521">NADP</keyword>
<dbReference type="Gene3D" id="3.40.50.10380">
    <property type="entry name" value="Malic enzyme, N-terminal domain"/>
    <property type="match status" value="1"/>
</dbReference>
<evidence type="ECO:0000256" key="3">
    <source>
        <dbReference type="ARBA" id="ARBA00007686"/>
    </source>
</evidence>
<dbReference type="InterPro" id="IPR036291">
    <property type="entry name" value="NAD(P)-bd_dom_sf"/>
</dbReference>
<feature type="binding site" evidence="9">
    <location>
        <position position="140"/>
    </location>
    <ligand>
        <name>a divalent metal cation</name>
        <dbReference type="ChEBI" id="CHEBI:60240"/>
    </ligand>
</feature>
<dbReference type="SUPFAM" id="SSF53223">
    <property type="entry name" value="Aminoacid dehydrogenase-like, N-terminal domain"/>
    <property type="match status" value="1"/>
</dbReference>
<feature type="binding site" evidence="10">
    <location>
        <position position="165"/>
    </location>
    <ligand>
        <name>a divalent metal cation</name>
        <dbReference type="ChEBI" id="CHEBI:60240"/>
    </ligand>
</feature>
<evidence type="ECO:0000256" key="9">
    <source>
        <dbReference type="PIRSR" id="PIRSR036684-2"/>
    </source>
</evidence>
<dbReference type="Gene3D" id="3.40.50.10950">
    <property type="match status" value="1"/>
</dbReference>
<dbReference type="EMBL" id="AOGK01000010">
    <property type="protein sequence ID" value="MDG5976120.1"/>
    <property type="molecule type" value="Genomic_DNA"/>
</dbReference>
<feature type="domain" description="Malic enzyme NAD-binding" evidence="11">
    <location>
        <begin position="166"/>
        <end position="407"/>
    </location>
</feature>
<accession>A0A9X4NQZ5</accession>
<feature type="active site" description="Proton acceptor" evidence="8">
    <location>
        <position position="97"/>
    </location>
</feature>
<evidence type="ECO:0000256" key="2">
    <source>
        <dbReference type="ARBA" id="ARBA00001946"/>
    </source>
</evidence>
<evidence type="ECO:0000259" key="11">
    <source>
        <dbReference type="SMART" id="SM00919"/>
    </source>
</evidence>
<dbReference type="InterPro" id="IPR045213">
    <property type="entry name" value="Malic_NAD-bd_bact_type"/>
</dbReference>
<evidence type="ECO:0000313" key="14">
    <source>
        <dbReference type="Proteomes" id="UP001152876"/>
    </source>
</evidence>